<accession>A0A140NQS9</accession>
<keyword evidence="1" id="KW-1133">Transmembrane helix</keyword>
<dbReference type="EMBL" id="CP003488">
    <property type="protein sequence ID" value="AFH95465.1"/>
    <property type="molecule type" value="Genomic_DNA"/>
</dbReference>
<dbReference type="OrthoDB" id="1550641at2"/>
<name>A0A140NQS9_PROSM</name>
<feature type="transmembrane region" description="Helical" evidence="1">
    <location>
        <begin position="20"/>
        <end position="38"/>
    </location>
</feature>
<evidence type="ECO:0000313" key="2">
    <source>
        <dbReference type="EMBL" id="AFH95465.1"/>
    </source>
</evidence>
<dbReference type="KEGG" id="psi:S70_18310"/>
<dbReference type="PATRIC" id="fig|1157951.4.peg.3673"/>
<evidence type="ECO:0000313" key="3">
    <source>
        <dbReference type="Proteomes" id="UP000005012"/>
    </source>
</evidence>
<dbReference type="Proteomes" id="UP000005012">
    <property type="component" value="Chromosome"/>
</dbReference>
<keyword evidence="1" id="KW-0472">Membrane</keyword>
<dbReference type="InterPro" id="IPR013398">
    <property type="entry name" value="CRISPR-assoc_prot_Csy2"/>
</dbReference>
<gene>
    <name evidence="2" type="ordered locus">S70_18310</name>
</gene>
<dbReference type="GeneID" id="93519812"/>
<dbReference type="Pfam" id="PF09614">
    <property type="entry name" value="Cas_Csy2"/>
    <property type="match status" value="1"/>
</dbReference>
<protein>
    <submittedName>
        <fullName evidence="2">CRISPR-associated Csy2 family protein</fullName>
    </submittedName>
</protein>
<reference evidence="2 3" key="1">
    <citation type="journal article" date="2012" name="J. Bacteriol.">
        <title>Complete Genome Sequence of Providencia stuartii Clinical Isolate MRSN 2154.</title>
        <authorList>
            <person name="Clifford R.J."/>
            <person name="Hang J."/>
            <person name="Riley M.C."/>
            <person name="Onmus-Leone F."/>
            <person name="Kuschner R.A."/>
            <person name="Lesho E.P."/>
            <person name="Waterman P.E."/>
        </authorList>
    </citation>
    <scope>NUCLEOTIDE SEQUENCE [LARGE SCALE GENOMIC DNA]</scope>
    <source>
        <strain evidence="2 3">MRSN 2154</strain>
    </source>
</reference>
<proteinExistence type="predicted"/>
<dbReference type="NCBIfam" id="TIGR02565">
    <property type="entry name" value="cas_Csy2"/>
    <property type="match status" value="1"/>
</dbReference>
<dbReference type="HOGENOM" id="CLU_073578_0_0_6"/>
<keyword evidence="1" id="KW-0812">Transmembrane</keyword>
<organism evidence="2 3">
    <name type="scientific">Providencia stuartii (strain MRSN 2154)</name>
    <dbReference type="NCBI Taxonomy" id="1157951"/>
    <lineage>
        <taxon>Bacteria</taxon>
        <taxon>Pseudomonadati</taxon>
        <taxon>Pseudomonadota</taxon>
        <taxon>Gammaproteobacteria</taxon>
        <taxon>Enterobacterales</taxon>
        <taxon>Morganellaceae</taxon>
        <taxon>Providencia</taxon>
    </lineage>
</organism>
<sequence>MNNSMNLIKLSHLKVHNANALSSPFTIGFPAMTAWLGFMHALELKLRKIGFLELQLESIAVISHECNLQTYKGPSDFVSSIVGTGNPLDKEGNRSAFIEEARCHLDVSLLIEFSDRNDEYGNVLTDKSIVDRIYELIPMMKLAGGDILSVDLPQMHYLPANDDMGKYRRSLFNSLMPGYALIERRDLMVSAMEDGQDAMDALLDYVTVHNQCVEVDSQNESKNKHYEWKVQRKTAGWIVPIATGYQGISPLGQAKNQRDPNVPHRFAESLVTLGQFVMVNKIGHPNEILWKYSNNLENSLYLCQQVESKYFTSGE</sequence>
<dbReference type="CDD" id="cd09736">
    <property type="entry name" value="Csy2_I-F"/>
    <property type="match status" value="1"/>
</dbReference>
<dbReference type="AlphaFoldDB" id="A0A140NQS9"/>
<reference evidence="3" key="2">
    <citation type="submission" date="2012-04" db="EMBL/GenBank/DDBJ databases">
        <title>Complete genome sequence of Providencia stuartii clinical isolate MRSN 2154.</title>
        <authorList>
            <person name="Clifford R.J."/>
            <person name="Hang J."/>
            <person name="Riley M.C."/>
            <person name="Onmus-Leone F."/>
            <person name="Kuschner R.A."/>
            <person name="Lesho E.P."/>
            <person name="Waterman P.E."/>
        </authorList>
    </citation>
    <scope>NUCLEOTIDE SEQUENCE [LARGE SCALE GENOMIC DNA]</scope>
    <source>
        <strain evidence="3">MRSN 2154</strain>
    </source>
</reference>
<evidence type="ECO:0000256" key="1">
    <source>
        <dbReference type="SAM" id="Phobius"/>
    </source>
</evidence>
<dbReference type="RefSeq" id="WP_014658070.1">
    <property type="nucleotide sequence ID" value="NC_017731.1"/>
</dbReference>